<gene>
    <name evidence="2" type="primary">Necator_chrV.g20712</name>
    <name evidence="2" type="ORF">RB195_015919</name>
</gene>
<feature type="region of interest" description="Disordered" evidence="1">
    <location>
        <begin position="1"/>
        <end position="45"/>
    </location>
</feature>
<evidence type="ECO:0000313" key="2">
    <source>
        <dbReference type="EMBL" id="KAK6758394.1"/>
    </source>
</evidence>
<dbReference type="Proteomes" id="UP001303046">
    <property type="component" value="Unassembled WGS sequence"/>
</dbReference>
<evidence type="ECO:0000313" key="3">
    <source>
        <dbReference type="Proteomes" id="UP001303046"/>
    </source>
</evidence>
<reference evidence="2 3" key="1">
    <citation type="submission" date="2023-08" db="EMBL/GenBank/DDBJ databases">
        <title>A Necator americanus chromosomal reference genome.</title>
        <authorList>
            <person name="Ilik V."/>
            <person name="Petrzelkova K.J."/>
            <person name="Pardy F."/>
            <person name="Fuh T."/>
            <person name="Niatou-Singa F.S."/>
            <person name="Gouil Q."/>
            <person name="Baker L."/>
            <person name="Ritchie M.E."/>
            <person name="Jex A.R."/>
            <person name="Gazzola D."/>
            <person name="Li H."/>
            <person name="Toshio Fujiwara R."/>
            <person name="Zhan B."/>
            <person name="Aroian R.V."/>
            <person name="Pafco B."/>
            <person name="Schwarz E.M."/>
        </authorList>
    </citation>
    <scope>NUCLEOTIDE SEQUENCE [LARGE SCALE GENOMIC DNA]</scope>
    <source>
        <strain evidence="2 3">Aroian</strain>
        <tissue evidence="2">Whole animal</tissue>
    </source>
</reference>
<organism evidence="2 3">
    <name type="scientific">Necator americanus</name>
    <name type="common">Human hookworm</name>
    <dbReference type="NCBI Taxonomy" id="51031"/>
    <lineage>
        <taxon>Eukaryota</taxon>
        <taxon>Metazoa</taxon>
        <taxon>Ecdysozoa</taxon>
        <taxon>Nematoda</taxon>
        <taxon>Chromadorea</taxon>
        <taxon>Rhabditida</taxon>
        <taxon>Rhabditina</taxon>
        <taxon>Rhabditomorpha</taxon>
        <taxon>Strongyloidea</taxon>
        <taxon>Ancylostomatidae</taxon>
        <taxon>Bunostominae</taxon>
        <taxon>Necator</taxon>
    </lineage>
</organism>
<comment type="caution">
    <text evidence="2">The sequence shown here is derived from an EMBL/GenBank/DDBJ whole genome shotgun (WGS) entry which is preliminary data.</text>
</comment>
<accession>A0ABR1E6T0</accession>
<proteinExistence type="predicted"/>
<name>A0ABR1E6T0_NECAM</name>
<protein>
    <submittedName>
        <fullName evidence="2">Uncharacterized protein</fullName>
    </submittedName>
</protein>
<evidence type="ECO:0000256" key="1">
    <source>
        <dbReference type="SAM" id="MobiDB-lite"/>
    </source>
</evidence>
<dbReference type="EMBL" id="JAVFWL010000005">
    <property type="protein sequence ID" value="KAK6758394.1"/>
    <property type="molecule type" value="Genomic_DNA"/>
</dbReference>
<feature type="compositionally biased region" description="Pro residues" evidence="1">
    <location>
        <begin position="28"/>
        <end position="41"/>
    </location>
</feature>
<keyword evidence="3" id="KW-1185">Reference proteome</keyword>
<sequence length="79" mass="8678">MRPTVSASRRDLRRPGVSDCSSHHRHLPSPPPPSPPPPPPLQRSGLDRLLGTVAVFERTRPVRRCPAAAETNFLVIKAL</sequence>